<name>A0A0C3DK03_9AGAM</name>
<accession>A0A0C3DK03</accession>
<feature type="region of interest" description="Disordered" evidence="1">
    <location>
        <begin position="1"/>
        <end position="54"/>
    </location>
</feature>
<dbReference type="AlphaFoldDB" id="A0A0C3DK03"/>
<dbReference type="EMBL" id="KN822113">
    <property type="protein sequence ID" value="KIM56639.1"/>
    <property type="molecule type" value="Genomic_DNA"/>
</dbReference>
<dbReference type="HOGENOM" id="CLU_3051695_0_0_1"/>
<protein>
    <submittedName>
        <fullName evidence="2">Uncharacterized protein</fullName>
    </submittedName>
</protein>
<sequence>MRKLPLSRSSPDAPQGVQKQVPGAEAEDTQDLASPAKTRQRTGAQFPTKPGIVI</sequence>
<proteinExistence type="predicted"/>
<gene>
    <name evidence="2" type="ORF">SCLCIDRAFT_1220212</name>
</gene>
<reference evidence="3" key="2">
    <citation type="submission" date="2015-01" db="EMBL/GenBank/DDBJ databases">
        <title>Evolutionary Origins and Diversification of the Mycorrhizal Mutualists.</title>
        <authorList>
            <consortium name="DOE Joint Genome Institute"/>
            <consortium name="Mycorrhizal Genomics Consortium"/>
            <person name="Kohler A."/>
            <person name="Kuo A."/>
            <person name="Nagy L.G."/>
            <person name="Floudas D."/>
            <person name="Copeland A."/>
            <person name="Barry K.W."/>
            <person name="Cichocki N."/>
            <person name="Veneault-Fourrey C."/>
            <person name="LaButti K."/>
            <person name="Lindquist E.A."/>
            <person name="Lipzen A."/>
            <person name="Lundell T."/>
            <person name="Morin E."/>
            <person name="Murat C."/>
            <person name="Riley R."/>
            <person name="Ohm R."/>
            <person name="Sun H."/>
            <person name="Tunlid A."/>
            <person name="Henrissat B."/>
            <person name="Grigoriev I.V."/>
            <person name="Hibbett D.S."/>
            <person name="Martin F."/>
        </authorList>
    </citation>
    <scope>NUCLEOTIDE SEQUENCE [LARGE SCALE GENOMIC DNA]</scope>
    <source>
        <strain evidence="3">Foug A</strain>
    </source>
</reference>
<organism evidence="2 3">
    <name type="scientific">Scleroderma citrinum Foug A</name>
    <dbReference type="NCBI Taxonomy" id="1036808"/>
    <lineage>
        <taxon>Eukaryota</taxon>
        <taxon>Fungi</taxon>
        <taxon>Dikarya</taxon>
        <taxon>Basidiomycota</taxon>
        <taxon>Agaricomycotina</taxon>
        <taxon>Agaricomycetes</taxon>
        <taxon>Agaricomycetidae</taxon>
        <taxon>Boletales</taxon>
        <taxon>Sclerodermatineae</taxon>
        <taxon>Sclerodermataceae</taxon>
        <taxon>Scleroderma</taxon>
    </lineage>
</organism>
<dbReference type="Proteomes" id="UP000053989">
    <property type="component" value="Unassembled WGS sequence"/>
</dbReference>
<reference evidence="2 3" key="1">
    <citation type="submission" date="2014-04" db="EMBL/GenBank/DDBJ databases">
        <authorList>
            <consortium name="DOE Joint Genome Institute"/>
            <person name="Kuo A."/>
            <person name="Kohler A."/>
            <person name="Nagy L.G."/>
            <person name="Floudas D."/>
            <person name="Copeland A."/>
            <person name="Barry K.W."/>
            <person name="Cichocki N."/>
            <person name="Veneault-Fourrey C."/>
            <person name="LaButti K."/>
            <person name="Lindquist E.A."/>
            <person name="Lipzen A."/>
            <person name="Lundell T."/>
            <person name="Morin E."/>
            <person name="Murat C."/>
            <person name="Sun H."/>
            <person name="Tunlid A."/>
            <person name="Henrissat B."/>
            <person name="Grigoriev I.V."/>
            <person name="Hibbett D.S."/>
            <person name="Martin F."/>
            <person name="Nordberg H.P."/>
            <person name="Cantor M.N."/>
            <person name="Hua S.X."/>
        </authorList>
    </citation>
    <scope>NUCLEOTIDE SEQUENCE [LARGE SCALE GENOMIC DNA]</scope>
    <source>
        <strain evidence="2 3">Foug A</strain>
    </source>
</reference>
<evidence type="ECO:0000313" key="2">
    <source>
        <dbReference type="EMBL" id="KIM56639.1"/>
    </source>
</evidence>
<evidence type="ECO:0000313" key="3">
    <source>
        <dbReference type="Proteomes" id="UP000053989"/>
    </source>
</evidence>
<evidence type="ECO:0000256" key="1">
    <source>
        <dbReference type="SAM" id="MobiDB-lite"/>
    </source>
</evidence>
<keyword evidence="3" id="KW-1185">Reference proteome</keyword>
<dbReference type="InParanoid" id="A0A0C3DK03"/>